<dbReference type="InterPro" id="IPR006626">
    <property type="entry name" value="PbH1"/>
</dbReference>
<dbReference type="InterPro" id="IPR011050">
    <property type="entry name" value="Pectin_lyase_fold/virulence"/>
</dbReference>
<comment type="caution">
    <text evidence="2">The sequence shown here is derived from an EMBL/GenBank/DDBJ whole genome shotgun (WGS) entry which is preliminary data.</text>
</comment>
<dbReference type="SUPFAM" id="SSF51126">
    <property type="entry name" value="Pectin lyase-like"/>
    <property type="match status" value="1"/>
</dbReference>
<name>K5CBK5_RHOBT</name>
<accession>K5CBK5</accession>
<proteinExistence type="predicted"/>
<dbReference type="PATRIC" id="fig|993517.3.peg.4316"/>
<dbReference type="InterPro" id="IPR039448">
    <property type="entry name" value="Beta_helix"/>
</dbReference>
<dbReference type="Proteomes" id="UP000007993">
    <property type="component" value="Unassembled WGS sequence"/>
</dbReference>
<dbReference type="RefSeq" id="WP_007333552.1">
    <property type="nucleotide sequence ID" value="NZ_AMCW01000113.1"/>
</dbReference>
<protein>
    <recommendedName>
        <fullName evidence="1">Right handed beta helix domain-containing protein</fullName>
    </recommendedName>
</protein>
<organism evidence="2 3">
    <name type="scientific">Rhodopirellula baltica SH28</name>
    <dbReference type="NCBI Taxonomy" id="993517"/>
    <lineage>
        <taxon>Bacteria</taxon>
        <taxon>Pseudomonadati</taxon>
        <taxon>Planctomycetota</taxon>
        <taxon>Planctomycetia</taxon>
        <taxon>Pirellulales</taxon>
        <taxon>Pirellulaceae</taxon>
        <taxon>Rhodopirellula</taxon>
    </lineage>
</organism>
<dbReference type="AlphaFoldDB" id="K5CBK5"/>
<dbReference type="EMBL" id="AMCW01000113">
    <property type="protein sequence ID" value="EKK00775.1"/>
    <property type="molecule type" value="Genomic_DNA"/>
</dbReference>
<dbReference type="Gene3D" id="2.160.20.10">
    <property type="entry name" value="Single-stranded right-handed beta-helix, Pectin lyase-like"/>
    <property type="match status" value="1"/>
</dbReference>
<sequence length="417" mass="45813">MRSLKMTPSDRAFSVLAALLLMVWTSMPVSAEQFRIGPEKDWFELLSGDALRPGDVVTLVDGIYTDSRRLVMSHRGTAEQPILIRAEDEAKVIFHRPDAKQNTINLEGAQHLKLEGLEITGGATAIRIQSSDSHRAESITIESLHIHHIGGVAVTCNHPGDDYRGMIFRFNHIHHTSGHGEAFYLGANNGGAVFHHSEVTDNYIHHLNGPNINQGDGIEIKQGSYGNLIARNVIHHTNYPAITIYGTAGQPVNHVEANIVWDSNDSAMQVAADCIVRNNWIANTANCFYSRNHQEAVVGNLEITSNVLLALGKAAPIRIIHPRDSSGAHQIRGPIRIQHNVMVAGDGALAARIPADALVQFSNNRGKGRVGGVQQTLSDTIDLAELLKRFPSLDQRHPVWRHLNRDQLLAPFNSIAE</sequence>
<dbReference type="Pfam" id="PF13229">
    <property type="entry name" value="Beta_helix"/>
    <property type="match status" value="1"/>
</dbReference>
<evidence type="ECO:0000259" key="1">
    <source>
        <dbReference type="Pfam" id="PF13229"/>
    </source>
</evidence>
<dbReference type="PANTHER" id="PTHR36453:SF1">
    <property type="entry name" value="RIGHT HANDED BETA HELIX DOMAIN-CONTAINING PROTEIN"/>
    <property type="match status" value="1"/>
</dbReference>
<evidence type="ECO:0000313" key="3">
    <source>
        <dbReference type="Proteomes" id="UP000007993"/>
    </source>
</evidence>
<dbReference type="PANTHER" id="PTHR36453">
    <property type="entry name" value="SECRETED PROTEIN-RELATED"/>
    <property type="match status" value="1"/>
</dbReference>
<dbReference type="SMART" id="SM00710">
    <property type="entry name" value="PbH1"/>
    <property type="match status" value="5"/>
</dbReference>
<dbReference type="InterPro" id="IPR012334">
    <property type="entry name" value="Pectin_lyas_fold"/>
</dbReference>
<reference evidence="2 3" key="1">
    <citation type="journal article" date="2013" name="Mar. Genomics">
        <title>Expression of sulfatases in Rhodopirellula baltica and the diversity of sulfatases in the genus Rhodopirellula.</title>
        <authorList>
            <person name="Wegner C.E."/>
            <person name="Richter-Heitmann T."/>
            <person name="Klindworth A."/>
            <person name="Klockow C."/>
            <person name="Richter M."/>
            <person name="Achstetter T."/>
            <person name="Glockner F.O."/>
            <person name="Harder J."/>
        </authorList>
    </citation>
    <scope>NUCLEOTIDE SEQUENCE [LARGE SCALE GENOMIC DNA]</scope>
    <source>
        <strain evidence="2 3">SH28</strain>
    </source>
</reference>
<evidence type="ECO:0000313" key="2">
    <source>
        <dbReference type="EMBL" id="EKK00775.1"/>
    </source>
</evidence>
<gene>
    <name evidence="2" type="ORF">RBSH_03973</name>
</gene>
<feature type="domain" description="Right handed beta helix" evidence="1">
    <location>
        <begin position="103"/>
        <end position="269"/>
    </location>
</feature>